<keyword evidence="9" id="KW-1185">Reference proteome</keyword>
<dbReference type="InterPro" id="IPR036955">
    <property type="entry name" value="AP2/ERF_dom_sf"/>
</dbReference>
<protein>
    <recommendedName>
        <fullName evidence="7">AP2/ERF domain-containing protein</fullName>
    </recommendedName>
</protein>
<dbReference type="Gene3D" id="3.30.730.10">
    <property type="entry name" value="AP2/ERF domain"/>
    <property type="match status" value="1"/>
</dbReference>
<comment type="caution">
    <text evidence="8">The sequence shown here is derived from an EMBL/GenBank/DDBJ whole genome shotgun (WGS) entry which is preliminary data.</text>
</comment>
<dbReference type="PANTHER" id="PTHR31190:SF374">
    <property type="entry name" value="AP2_ERF DOMAIN-CONTAINING PROTEIN"/>
    <property type="match status" value="1"/>
</dbReference>
<feature type="domain" description="AP2/ERF" evidence="7">
    <location>
        <begin position="1"/>
        <end position="48"/>
    </location>
</feature>
<evidence type="ECO:0000256" key="2">
    <source>
        <dbReference type="ARBA" id="ARBA00023015"/>
    </source>
</evidence>
<evidence type="ECO:0000256" key="4">
    <source>
        <dbReference type="ARBA" id="ARBA00023163"/>
    </source>
</evidence>
<evidence type="ECO:0000259" key="7">
    <source>
        <dbReference type="PROSITE" id="PS51032"/>
    </source>
</evidence>
<evidence type="ECO:0000256" key="5">
    <source>
        <dbReference type="ARBA" id="ARBA00023242"/>
    </source>
</evidence>
<keyword evidence="4" id="KW-0804">Transcription</keyword>
<dbReference type="PANTHER" id="PTHR31190">
    <property type="entry name" value="DNA-BINDING DOMAIN"/>
    <property type="match status" value="1"/>
</dbReference>
<evidence type="ECO:0000256" key="6">
    <source>
        <dbReference type="SAM" id="MobiDB-lite"/>
    </source>
</evidence>
<feature type="compositionally biased region" description="Polar residues" evidence="6">
    <location>
        <begin position="163"/>
        <end position="181"/>
    </location>
</feature>
<dbReference type="Proteomes" id="UP000815325">
    <property type="component" value="Unassembled WGS sequence"/>
</dbReference>
<dbReference type="CDD" id="cd00018">
    <property type="entry name" value="AP2"/>
    <property type="match status" value="1"/>
</dbReference>
<dbReference type="InterPro" id="IPR001471">
    <property type="entry name" value="AP2/ERF_dom"/>
</dbReference>
<keyword evidence="2" id="KW-0805">Transcription regulation</keyword>
<name>A0ABQ7GVR5_DUNSA</name>
<gene>
    <name evidence="8" type="ORF">DUNSADRAFT_2327</name>
</gene>
<dbReference type="InterPro" id="IPR016177">
    <property type="entry name" value="DNA-bd_dom_sf"/>
</dbReference>
<sequence>MQFAAEIRDPHRGCRLWLGTFDTAEEAARSYDQAARDIRGAKAVVNFPSEGEICHFDDGITGATPPGGSVGSVGLRGGSSLGQGSLSGYGAMRGFAGGSPPPNEGALEMMVKRERLGDDGSEEESTEGPSSKSQRGRGRSAKQIKASAATTTFEADEAASGPSGRSSTRPASSQLQKVGKL</sequence>
<evidence type="ECO:0000313" key="8">
    <source>
        <dbReference type="EMBL" id="KAF5838702.1"/>
    </source>
</evidence>
<evidence type="ECO:0000313" key="9">
    <source>
        <dbReference type="Proteomes" id="UP000815325"/>
    </source>
</evidence>
<evidence type="ECO:0000256" key="3">
    <source>
        <dbReference type="ARBA" id="ARBA00023125"/>
    </source>
</evidence>
<accession>A0ABQ7GVR5</accession>
<reference evidence="8" key="1">
    <citation type="submission" date="2017-08" db="EMBL/GenBank/DDBJ databases">
        <authorList>
            <person name="Polle J.E."/>
            <person name="Barry K."/>
            <person name="Cushman J."/>
            <person name="Schmutz J."/>
            <person name="Tran D."/>
            <person name="Hathwaick L.T."/>
            <person name="Yim W.C."/>
            <person name="Jenkins J."/>
            <person name="Mckie-Krisberg Z.M."/>
            <person name="Prochnik S."/>
            <person name="Lindquist E."/>
            <person name="Dockter R.B."/>
            <person name="Adam C."/>
            <person name="Molina H."/>
            <person name="Bunkerborg J."/>
            <person name="Jin E."/>
            <person name="Buchheim M."/>
            <person name="Magnuson J."/>
        </authorList>
    </citation>
    <scope>NUCLEOTIDE SEQUENCE</scope>
    <source>
        <strain evidence="8">CCAP 19/18</strain>
    </source>
</reference>
<dbReference type="PROSITE" id="PS51032">
    <property type="entry name" value="AP2_ERF"/>
    <property type="match status" value="1"/>
</dbReference>
<keyword evidence="5" id="KW-0539">Nucleus</keyword>
<proteinExistence type="predicted"/>
<keyword evidence="3" id="KW-0238">DNA-binding</keyword>
<dbReference type="SUPFAM" id="SSF54171">
    <property type="entry name" value="DNA-binding domain"/>
    <property type="match status" value="1"/>
</dbReference>
<dbReference type="SMART" id="SM00380">
    <property type="entry name" value="AP2"/>
    <property type="match status" value="1"/>
</dbReference>
<evidence type="ECO:0000256" key="1">
    <source>
        <dbReference type="ARBA" id="ARBA00004123"/>
    </source>
</evidence>
<dbReference type="InterPro" id="IPR044808">
    <property type="entry name" value="ERF_plant"/>
</dbReference>
<dbReference type="EMBL" id="MU069568">
    <property type="protein sequence ID" value="KAF5838702.1"/>
    <property type="molecule type" value="Genomic_DNA"/>
</dbReference>
<organism evidence="8 9">
    <name type="scientific">Dunaliella salina</name>
    <name type="common">Green alga</name>
    <name type="synonym">Protococcus salinus</name>
    <dbReference type="NCBI Taxonomy" id="3046"/>
    <lineage>
        <taxon>Eukaryota</taxon>
        <taxon>Viridiplantae</taxon>
        <taxon>Chlorophyta</taxon>
        <taxon>core chlorophytes</taxon>
        <taxon>Chlorophyceae</taxon>
        <taxon>CS clade</taxon>
        <taxon>Chlamydomonadales</taxon>
        <taxon>Dunaliellaceae</taxon>
        <taxon>Dunaliella</taxon>
    </lineage>
</organism>
<comment type="subcellular location">
    <subcellularLocation>
        <location evidence="1">Nucleus</location>
    </subcellularLocation>
</comment>
<feature type="compositionally biased region" description="Gly residues" evidence="6">
    <location>
        <begin position="68"/>
        <end position="87"/>
    </location>
</feature>
<feature type="region of interest" description="Disordered" evidence="6">
    <location>
        <begin position="65"/>
        <end position="181"/>
    </location>
</feature>